<evidence type="ECO:0000313" key="2">
    <source>
        <dbReference type="EMBL" id="CAE7260424.1"/>
    </source>
</evidence>
<keyword evidence="1" id="KW-0732">Signal</keyword>
<feature type="signal peptide" evidence="1">
    <location>
        <begin position="1"/>
        <end position="23"/>
    </location>
</feature>
<gene>
    <name evidence="2" type="ORF">SNAT2548_LOCUS13608</name>
</gene>
<name>A0A812MK78_9DINO</name>
<reference evidence="2" key="1">
    <citation type="submission" date="2021-02" db="EMBL/GenBank/DDBJ databases">
        <authorList>
            <person name="Dougan E. K."/>
            <person name="Rhodes N."/>
            <person name="Thang M."/>
            <person name="Chan C."/>
        </authorList>
    </citation>
    <scope>NUCLEOTIDE SEQUENCE</scope>
</reference>
<feature type="chain" id="PRO_5032844743" evidence="1">
    <location>
        <begin position="24"/>
        <end position="413"/>
    </location>
</feature>
<comment type="caution">
    <text evidence="2">The sequence shown here is derived from an EMBL/GenBank/DDBJ whole genome shotgun (WGS) entry which is preliminary data.</text>
</comment>
<dbReference type="Proteomes" id="UP000604046">
    <property type="component" value="Unassembled WGS sequence"/>
</dbReference>
<proteinExistence type="predicted"/>
<sequence>MLQTGRSGLELVLLLVGLVGVSSHEVVDMCGQLRDGLGAVACADVLQWGAKGFRLTGTLTEPLRYAGLGFDDNIAGGATPGAMNVCMLAAFGNGGVIPESCVPTTGTAADEWNGRPEIHYFGMLGFDCGFNFRAFAAGESINWDFPTGNTCVGDVDLDVGLTSLTCMFDMACELGTTTNHDFRHDFPNRVLLHSLYIHLSNGKVDHQHQNLDTNNPHSDILYVIHHRDSHISDPYLLNGDLLTDSHTDGHNFSNLDLHNHSNCDCNETELCLEVPLVQNSADLTYCWGLPHGSACDVRCADGYARDANASLAVCQDGVWQIQGECLREGLEVVQSAAVQVLLQVSLDLPKASNYSTSLRWAQTHEDALYWAFARTLAVHPSELRLELQPAALPGSRAAAVLRGGLCRTPDRAR</sequence>
<accession>A0A812MK78</accession>
<dbReference type="AlphaFoldDB" id="A0A812MK78"/>
<protein>
    <submittedName>
        <fullName evidence="2">Uncharacterized protein</fullName>
    </submittedName>
</protein>
<organism evidence="2 3">
    <name type="scientific">Symbiodinium natans</name>
    <dbReference type="NCBI Taxonomy" id="878477"/>
    <lineage>
        <taxon>Eukaryota</taxon>
        <taxon>Sar</taxon>
        <taxon>Alveolata</taxon>
        <taxon>Dinophyceae</taxon>
        <taxon>Suessiales</taxon>
        <taxon>Symbiodiniaceae</taxon>
        <taxon>Symbiodinium</taxon>
    </lineage>
</organism>
<evidence type="ECO:0000256" key="1">
    <source>
        <dbReference type="SAM" id="SignalP"/>
    </source>
</evidence>
<dbReference type="OrthoDB" id="441190at2759"/>
<evidence type="ECO:0000313" key="3">
    <source>
        <dbReference type="Proteomes" id="UP000604046"/>
    </source>
</evidence>
<dbReference type="EMBL" id="CAJNDS010001446">
    <property type="protein sequence ID" value="CAE7260424.1"/>
    <property type="molecule type" value="Genomic_DNA"/>
</dbReference>
<keyword evidence="3" id="KW-1185">Reference proteome</keyword>